<keyword evidence="1" id="KW-0812">Transmembrane</keyword>
<keyword evidence="1" id="KW-0472">Membrane</keyword>
<name>A0A6A5T0G4_9PLEO</name>
<protein>
    <submittedName>
        <fullName evidence="2">Uncharacterized protein</fullName>
    </submittedName>
</protein>
<reference evidence="2" key="1">
    <citation type="journal article" date="2020" name="Stud. Mycol.">
        <title>101 Dothideomycetes genomes: a test case for predicting lifestyles and emergence of pathogens.</title>
        <authorList>
            <person name="Haridas S."/>
            <person name="Albert R."/>
            <person name="Binder M."/>
            <person name="Bloem J."/>
            <person name="Labutti K."/>
            <person name="Salamov A."/>
            <person name="Andreopoulos B."/>
            <person name="Baker S."/>
            <person name="Barry K."/>
            <person name="Bills G."/>
            <person name="Bluhm B."/>
            <person name="Cannon C."/>
            <person name="Castanera R."/>
            <person name="Culley D."/>
            <person name="Daum C."/>
            <person name="Ezra D."/>
            <person name="Gonzalez J."/>
            <person name="Henrissat B."/>
            <person name="Kuo A."/>
            <person name="Liang C."/>
            <person name="Lipzen A."/>
            <person name="Lutzoni F."/>
            <person name="Magnuson J."/>
            <person name="Mondo S."/>
            <person name="Nolan M."/>
            <person name="Ohm R."/>
            <person name="Pangilinan J."/>
            <person name="Park H.-J."/>
            <person name="Ramirez L."/>
            <person name="Alfaro M."/>
            <person name="Sun H."/>
            <person name="Tritt A."/>
            <person name="Yoshinaga Y."/>
            <person name="Zwiers L.-H."/>
            <person name="Turgeon B."/>
            <person name="Goodwin S."/>
            <person name="Spatafora J."/>
            <person name="Crous P."/>
            <person name="Grigoriev I."/>
        </authorList>
    </citation>
    <scope>NUCLEOTIDE SEQUENCE</scope>
    <source>
        <strain evidence="2">CBS 161.51</strain>
    </source>
</reference>
<proteinExistence type="predicted"/>
<dbReference type="EMBL" id="ML976011">
    <property type="protein sequence ID" value="KAF1945149.1"/>
    <property type="molecule type" value="Genomic_DNA"/>
</dbReference>
<organism evidence="2 3">
    <name type="scientific">Clathrospora elynae</name>
    <dbReference type="NCBI Taxonomy" id="706981"/>
    <lineage>
        <taxon>Eukaryota</taxon>
        <taxon>Fungi</taxon>
        <taxon>Dikarya</taxon>
        <taxon>Ascomycota</taxon>
        <taxon>Pezizomycotina</taxon>
        <taxon>Dothideomycetes</taxon>
        <taxon>Pleosporomycetidae</taxon>
        <taxon>Pleosporales</taxon>
        <taxon>Diademaceae</taxon>
        <taxon>Clathrospora</taxon>
    </lineage>
</organism>
<dbReference type="Proteomes" id="UP000800038">
    <property type="component" value="Unassembled WGS sequence"/>
</dbReference>
<evidence type="ECO:0000256" key="1">
    <source>
        <dbReference type="SAM" id="Phobius"/>
    </source>
</evidence>
<keyword evidence="1" id="KW-1133">Transmembrane helix</keyword>
<evidence type="ECO:0000313" key="3">
    <source>
        <dbReference type="Proteomes" id="UP000800038"/>
    </source>
</evidence>
<feature type="transmembrane region" description="Helical" evidence="1">
    <location>
        <begin position="20"/>
        <end position="40"/>
    </location>
</feature>
<evidence type="ECO:0000313" key="2">
    <source>
        <dbReference type="EMBL" id="KAF1945149.1"/>
    </source>
</evidence>
<dbReference type="AlphaFoldDB" id="A0A6A5T0G4"/>
<gene>
    <name evidence="2" type="ORF">EJ02DRAFT_58852</name>
</gene>
<accession>A0A6A5T0G4</accession>
<sequence>MRLIPPKNLQLLRTSAIDHIANYTSLYITLHLLVCVLHTFGYPNTTRTAIFYATLLLASRHNPYRNVVWLMVLILALFCTNFIEGAFFMVGFCVGKVQFGYRFGVQGGRGE</sequence>
<keyword evidence="3" id="KW-1185">Reference proteome</keyword>
<feature type="transmembrane region" description="Helical" evidence="1">
    <location>
        <begin position="67"/>
        <end position="94"/>
    </location>
</feature>